<evidence type="ECO:0000313" key="3">
    <source>
        <dbReference type="Proteomes" id="UP000186914"/>
    </source>
</evidence>
<evidence type="ECO:0000313" key="2">
    <source>
        <dbReference type="EMBL" id="SIR15914.1"/>
    </source>
</evidence>
<feature type="transmembrane region" description="Helical" evidence="1">
    <location>
        <begin position="12"/>
        <end position="31"/>
    </location>
</feature>
<dbReference type="OrthoDB" id="166747at2157"/>
<evidence type="ECO:0000256" key="1">
    <source>
        <dbReference type="SAM" id="Phobius"/>
    </source>
</evidence>
<keyword evidence="1" id="KW-1133">Transmembrane helix</keyword>
<proteinExistence type="predicted"/>
<dbReference type="AlphaFoldDB" id="A0A1N6YMS2"/>
<dbReference type="EMBL" id="FTNO01000001">
    <property type="protein sequence ID" value="SIR15914.1"/>
    <property type="molecule type" value="Genomic_DNA"/>
</dbReference>
<protein>
    <submittedName>
        <fullName evidence="2">Uncharacterized protein</fullName>
    </submittedName>
</protein>
<name>A0A1N6YMS2_9EURY</name>
<keyword evidence="1" id="KW-0812">Transmembrane</keyword>
<reference evidence="3" key="1">
    <citation type="submission" date="2017-01" db="EMBL/GenBank/DDBJ databases">
        <authorList>
            <person name="Varghese N."/>
            <person name="Submissions S."/>
        </authorList>
    </citation>
    <scope>NUCLEOTIDE SEQUENCE [LARGE SCALE GENOMIC DNA]</scope>
    <source>
        <strain evidence="3">CGMCC 1.7737</strain>
    </source>
</reference>
<accession>A0A1N6YMS2</accession>
<keyword evidence="1" id="KW-0472">Membrane</keyword>
<keyword evidence="3" id="KW-1185">Reference proteome</keyword>
<organism evidence="2 3">
    <name type="scientific">Haladaptatus litoreus</name>
    <dbReference type="NCBI Taxonomy" id="553468"/>
    <lineage>
        <taxon>Archaea</taxon>
        <taxon>Methanobacteriati</taxon>
        <taxon>Methanobacteriota</taxon>
        <taxon>Stenosarchaea group</taxon>
        <taxon>Halobacteria</taxon>
        <taxon>Halobacteriales</taxon>
        <taxon>Haladaptataceae</taxon>
        <taxon>Haladaptatus</taxon>
    </lineage>
</organism>
<sequence>MFAPLRRVTLFALYQMSVLTGILLLPVAIMARRVGVPFPMHRLMEPIGNAYEESAKPRP</sequence>
<gene>
    <name evidence="2" type="ORF">SAMN05421858_1643</name>
</gene>
<dbReference type="Proteomes" id="UP000186914">
    <property type="component" value="Unassembled WGS sequence"/>
</dbReference>
<dbReference type="RefSeq" id="WP_076429525.1">
    <property type="nucleotide sequence ID" value="NZ_FTNO01000001.1"/>
</dbReference>